<dbReference type="GO" id="GO:0003676">
    <property type="term" value="F:nucleic acid binding"/>
    <property type="evidence" value="ECO:0007669"/>
    <property type="project" value="InterPro"/>
</dbReference>
<dbReference type="Gene3D" id="3.30.420.10">
    <property type="entry name" value="Ribonuclease H-like superfamily/Ribonuclease H"/>
    <property type="match status" value="1"/>
</dbReference>
<dbReference type="OrthoDB" id="10041064at2759"/>
<accession>A0A371F4S2</accession>
<keyword evidence="4" id="KW-1185">Reference proteome</keyword>
<dbReference type="InterPro" id="IPR012337">
    <property type="entry name" value="RNaseH-like_sf"/>
</dbReference>
<feature type="domain" description="Integrase catalytic" evidence="2">
    <location>
        <begin position="105"/>
        <end position="206"/>
    </location>
</feature>
<dbReference type="InterPro" id="IPR001584">
    <property type="entry name" value="Integrase_cat-core"/>
</dbReference>
<protein>
    <submittedName>
        <fullName evidence="3">Gag-pol</fullName>
    </submittedName>
</protein>
<evidence type="ECO:0000313" key="4">
    <source>
        <dbReference type="Proteomes" id="UP000257109"/>
    </source>
</evidence>
<proteinExistence type="predicted"/>
<dbReference type="GO" id="GO:0015074">
    <property type="term" value="P:DNA integration"/>
    <property type="evidence" value="ECO:0007669"/>
    <property type="project" value="InterPro"/>
</dbReference>
<dbReference type="EMBL" id="QJKJ01010597">
    <property type="protein sequence ID" value="RDX73225.1"/>
    <property type="molecule type" value="Genomic_DNA"/>
</dbReference>
<name>A0A371F4S2_MUCPR</name>
<dbReference type="InterPro" id="IPR036397">
    <property type="entry name" value="RNaseH_sf"/>
</dbReference>
<evidence type="ECO:0000259" key="2">
    <source>
        <dbReference type="PROSITE" id="PS50994"/>
    </source>
</evidence>
<dbReference type="InterPro" id="IPR052160">
    <property type="entry name" value="Gypsy_RT_Integrase-like"/>
</dbReference>
<dbReference type="Proteomes" id="UP000257109">
    <property type="component" value="Unassembled WGS sequence"/>
</dbReference>
<dbReference type="SUPFAM" id="SSF53098">
    <property type="entry name" value="Ribonuclease H-like"/>
    <property type="match status" value="1"/>
</dbReference>
<keyword evidence="1" id="KW-0175">Coiled coil</keyword>
<dbReference type="PANTHER" id="PTHR47266">
    <property type="entry name" value="ENDONUCLEASE-RELATED"/>
    <property type="match status" value="1"/>
</dbReference>
<feature type="coiled-coil region" evidence="1">
    <location>
        <begin position="221"/>
        <end position="248"/>
    </location>
</feature>
<reference evidence="3" key="1">
    <citation type="submission" date="2018-05" db="EMBL/GenBank/DDBJ databases">
        <title>Draft genome of Mucuna pruriens seed.</title>
        <authorList>
            <person name="Nnadi N.E."/>
            <person name="Vos R."/>
            <person name="Hasami M.H."/>
            <person name="Devisetty U.K."/>
            <person name="Aguiy J.C."/>
        </authorList>
    </citation>
    <scope>NUCLEOTIDE SEQUENCE [LARGE SCALE GENOMIC DNA]</scope>
    <source>
        <strain evidence="3">JCA_2017</strain>
    </source>
</reference>
<dbReference type="PROSITE" id="PS50994">
    <property type="entry name" value="INTEGRASE"/>
    <property type="match status" value="1"/>
</dbReference>
<sequence length="249" mass="29197">MNKITPWFAGICNYIVAPKFPPEASKLYKEKLESDAKYYIWDDLYLWRLYNDQVTRRCILDPEIKSVLHFCHSTFGGVSNQYSYILLAIDYVSQWVEIEATKTNIFYRFGVSKALISDQESQFCNKAMSSLFDKYGVVQRIATTYHPQTNGQAEVFNREIKKILQKIANPSRKDWSRLLENALWEHRTAYQTLLGMLPYQIVFGKACHLPVEVEHRADWAVKQCNLAYDQAEKERKLQLQELEELCLKT</sequence>
<comment type="caution">
    <text evidence="3">The sequence shown here is derived from an EMBL/GenBank/DDBJ whole genome shotgun (WGS) entry which is preliminary data.</text>
</comment>
<dbReference type="AlphaFoldDB" id="A0A371F4S2"/>
<gene>
    <name evidence="3" type="primary">gag-pol</name>
    <name evidence="3" type="ORF">CR513_47196</name>
</gene>
<organism evidence="3 4">
    <name type="scientific">Mucuna pruriens</name>
    <name type="common">Velvet bean</name>
    <name type="synonym">Dolichos pruriens</name>
    <dbReference type="NCBI Taxonomy" id="157652"/>
    <lineage>
        <taxon>Eukaryota</taxon>
        <taxon>Viridiplantae</taxon>
        <taxon>Streptophyta</taxon>
        <taxon>Embryophyta</taxon>
        <taxon>Tracheophyta</taxon>
        <taxon>Spermatophyta</taxon>
        <taxon>Magnoliopsida</taxon>
        <taxon>eudicotyledons</taxon>
        <taxon>Gunneridae</taxon>
        <taxon>Pentapetalae</taxon>
        <taxon>rosids</taxon>
        <taxon>fabids</taxon>
        <taxon>Fabales</taxon>
        <taxon>Fabaceae</taxon>
        <taxon>Papilionoideae</taxon>
        <taxon>50 kb inversion clade</taxon>
        <taxon>NPAAA clade</taxon>
        <taxon>indigoferoid/millettioid clade</taxon>
        <taxon>Phaseoleae</taxon>
        <taxon>Mucuna</taxon>
    </lineage>
</organism>
<feature type="non-terminal residue" evidence="3">
    <location>
        <position position="1"/>
    </location>
</feature>
<evidence type="ECO:0000256" key="1">
    <source>
        <dbReference type="SAM" id="Coils"/>
    </source>
</evidence>
<evidence type="ECO:0000313" key="3">
    <source>
        <dbReference type="EMBL" id="RDX73225.1"/>
    </source>
</evidence>